<reference evidence="11 12" key="1">
    <citation type="submission" date="2022-01" db="EMBL/GenBank/DDBJ databases">
        <title>A chromosomal length assembly of Cordylochernes scorpioides.</title>
        <authorList>
            <person name="Zeh D."/>
            <person name="Zeh J."/>
        </authorList>
    </citation>
    <scope>NUCLEOTIDE SEQUENCE [LARGE SCALE GENOMIC DNA]</scope>
    <source>
        <strain evidence="11">IN4F17</strain>
        <tissue evidence="11">Whole Body</tissue>
    </source>
</reference>
<proteinExistence type="inferred from homology"/>
<evidence type="ECO:0000256" key="5">
    <source>
        <dbReference type="ARBA" id="ARBA00023002"/>
    </source>
</evidence>
<dbReference type="PIRSF" id="PIRSF000350">
    <property type="entry name" value="Mercury_reductase_MerA"/>
    <property type="match status" value="1"/>
</dbReference>
<dbReference type="InterPro" id="IPR046952">
    <property type="entry name" value="GSHR/TRXR-like"/>
</dbReference>
<protein>
    <submittedName>
        <fullName evidence="11">GSR</fullName>
    </submittedName>
</protein>
<evidence type="ECO:0000256" key="4">
    <source>
        <dbReference type="ARBA" id="ARBA00022827"/>
    </source>
</evidence>
<keyword evidence="4 8" id="KW-0274">FAD</keyword>
<evidence type="ECO:0000256" key="8">
    <source>
        <dbReference type="RuleBase" id="RU003691"/>
    </source>
</evidence>
<sequence>MRSNDPRREQHGSVLYATSMKEKDMNKRHSDVKGRDFDVVVLGGGPGGLSFSKNAANFGAKVALIEMNKLGGTCLNLGCVPKKLCYLFSTLAEQLHDLPHYGMDVTLNKIDWATFKTKRDQFISKMNQLYTDGISELKIAYFHGVAKFVDATHVEVLGHVLTARKFVIATGTQPNVPADVQGTENGITSDEFFDMESVPRKCVVIGGGYVAMELVTILNAFNSKVITLVRSDRLLKNFDHMIGDIMKDILQDSNITVMLNTRITQIIEDEKNTKSVLLHNGNMIDGVDCIIWATGRVPRKNLGLDKTGVRTNQLGFIQVDDYQNTSVKNIYALGDVCGRYALTPVAIAAGTKLARRLFGDNPSAKVDYTTIPTVIFTNPPIASVGLSEREAFSEYGRDNIRVYKKEFIPLYYAVMETKPLAHMKLVCLRGGGEKILGLHIIGMHADEVLQGFSVAIKIGLTKKQLDDAISVHPTIAEEILSIK</sequence>
<evidence type="ECO:0000259" key="9">
    <source>
        <dbReference type="Pfam" id="PF02852"/>
    </source>
</evidence>
<keyword evidence="3 8" id="KW-0285">Flavoprotein</keyword>
<keyword evidence="6" id="KW-1015">Disulfide bond</keyword>
<keyword evidence="7 8" id="KW-0676">Redox-active center</keyword>
<evidence type="ECO:0000256" key="1">
    <source>
        <dbReference type="ARBA" id="ARBA00001974"/>
    </source>
</evidence>
<dbReference type="PANTHER" id="PTHR42737:SF2">
    <property type="entry name" value="GLUTATHIONE REDUCTASE"/>
    <property type="match status" value="1"/>
</dbReference>
<dbReference type="PANTHER" id="PTHR42737">
    <property type="entry name" value="GLUTATHIONE REDUCTASE"/>
    <property type="match status" value="1"/>
</dbReference>
<evidence type="ECO:0000259" key="10">
    <source>
        <dbReference type="Pfam" id="PF07992"/>
    </source>
</evidence>
<dbReference type="PROSITE" id="PS00076">
    <property type="entry name" value="PYRIDINE_REDOX_1"/>
    <property type="match status" value="1"/>
</dbReference>
<organism evidence="11 12">
    <name type="scientific">Cordylochernes scorpioides</name>
    <dbReference type="NCBI Taxonomy" id="51811"/>
    <lineage>
        <taxon>Eukaryota</taxon>
        <taxon>Metazoa</taxon>
        <taxon>Ecdysozoa</taxon>
        <taxon>Arthropoda</taxon>
        <taxon>Chelicerata</taxon>
        <taxon>Arachnida</taxon>
        <taxon>Pseudoscorpiones</taxon>
        <taxon>Cheliferoidea</taxon>
        <taxon>Chernetidae</taxon>
        <taxon>Cordylochernes</taxon>
    </lineage>
</organism>
<dbReference type="Pfam" id="PF02852">
    <property type="entry name" value="Pyr_redox_dim"/>
    <property type="match status" value="1"/>
</dbReference>
<dbReference type="InterPro" id="IPR016156">
    <property type="entry name" value="FAD/NAD-linked_Rdtase_dimer_sf"/>
</dbReference>
<dbReference type="Gene3D" id="3.50.50.60">
    <property type="entry name" value="FAD/NAD(P)-binding domain"/>
    <property type="match status" value="2"/>
</dbReference>
<keyword evidence="12" id="KW-1185">Reference proteome</keyword>
<dbReference type="InterPro" id="IPR036188">
    <property type="entry name" value="FAD/NAD-bd_sf"/>
</dbReference>
<evidence type="ECO:0000313" key="12">
    <source>
        <dbReference type="Proteomes" id="UP001235939"/>
    </source>
</evidence>
<dbReference type="SUPFAM" id="SSF51905">
    <property type="entry name" value="FAD/NAD(P)-binding domain"/>
    <property type="match status" value="1"/>
</dbReference>
<accession>A0ABY6LLF6</accession>
<dbReference type="Gene3D" id="3.30.390.30">
    <property type="match status" value="1"/>
</dbReference>
<dbReference type="InterPro" id="IPR012999">
    <property type="entry name" value="Pyr_OxRdtase_I_AS"/>
</dbReference>
<feature type="domain" description="Pyridine nucleotide-disulphide oxidoreductase dimerisation" evidence="9">
    <location>
        <begin position="371"/>
        <end position="479"/>
    </location>
</feature>
<comment type="cofactor">
    <cofactor evidence="1">
        <name>FAD</name>
        <dbReference type="ChEBI" id="CHEBI:57692"/>
    </cofactor>
</comment>
<gene>
    <name evidence="11" type="ORF">LAZ67_20000109</name>
</gene>
<feature type="domain" description="FAD/NAD(P)-binding" evidence="10">
    <location>
        <begin position="37"/>
        <end position="350"/>
    </location>
</feature>
<dbReference type="NCBIfam" id="NF004776">
    <property type="entry name" value="PRK06116.1"/>
    <property type="match status" value="1"/>
</dbReference>
<name>A0ABY6LLF6_9ARAC</name>
<dbReference type="InterPro" id="IPR023753">
    <property type="entry name" value="FAD/NAD-binding_dom"/>
</dbReference>
<evidence type="ECO:0000256" key="2">
    <source>
        <dbReference type="ARBA" id="ARBA00007532"/>
    </source>
</evidence>
<dbReference type="InterPro" id="IPR001100">
    <property type="entry name" value="Pyr_nuc-diS_OxRdtase"/>
</dbReference>
<dbReference type="EMBL" id="CP092882">
    <property type="protein sequence ID" value="UYV81121.1"/>
    <property type="molecule type" value="Genomic_DNA"/>
</dbReference>
<dbReference type="PRINTS" id="PR00411">
    <property type="entry name" value="PNDRDTASEI"/>
</dbReference>
<evidence type="ECO:0000256" key="7">
    <source>
        <dbReference type="ARBA" id="ARBA00023284"/>
    </source>
</evidence>
<keyword evidence="5 8" id="KW-0560">Oxidoreductase</keyword>
<dbReference type="Pfam" id="PF07992">
    <property type="entry name" value="Pyr_redox_2"/>
    <property type="match status" value="1"/>
</dbReference>
<dbReference type="InterPro" id="IPR004099">
    <property type="entry name" value="Pyr_nucl-diS_OxRdtase_dimer"/>
</dbReference>
<evidence type="ECO:0000256" key="6">
    <source>
        <dbReference type="ARBA" id="ARBA00023157"/>
    </source>
</evidence>
<evidence type="ECO:0000313" key="11">
    <source>
        <dbReference type="EMBL" id="UYV81121.1"/>
    </source>
</evidence>
<dbReference type="SUPFAM" id="SSF55424">
    <property type="entry name" value="FAD/NAD-linked reductases, dimerisation (C-terminal) domain"/>
    <property type="match status" value="1"/>
</dbReference>
<dbReference type="Proteomes" id="UP001235939">
    <property type="component" value="Chromosome 20"/>
</dbReference>
<evidence type="ECO:0000256" key="3">
    <source>
        <dbReference type="ARBA" id="ARBA00022630"/>
    </source>
</evidence>
<comment type="similarity">
    <text evidence="2 8">Belongs to the class-I pyridine nucleotide-disulfide oxidoreductase family.</text>
</comment>
<dbReference type="PRINTS" id="PR00368">
    <property type="entry name" value="FADPNR"/>
</dbReference>